<accession>A0A6C0C2R0</accession>
<reference evidence="1" key="1">
    <citation type="journal article" date="2020" name="Nature">
        <title>Giant virus diversity and host interactions through global metagenomics.</title>
        <authorList>
            <person name="Schulz F."/>
            <person name="Roux S."/>
            <person name="Paez-Espino D."/>
            <person name="Jungbluth S."/>
            <person name="Walsh D.A."/>
            <person name="Denef V.J."/>
            <person name="McMahon K.D."/>
            <person name="Konstantinidis K.T."/>
            <person name="Eloe-Fadrosh E.A."/>
            <person name="Kyrpides N.C."/>
            <person name="Woyke T."/>
        </authorList>
    </citation>
    <scope>NUCLEOTIDE SEQUENCE</scope>
    <source>
        <strain evidence="1">GVMAG-M-3300020185-18</strain>
    </source>
</reference>
<dbReference type="AlphaFoldDB" id="A0A6C0C2R0"/>
<name>A0A6C0C2R0_9ZZZZ</name>
<sequence length="147" mass="16338">MSPTNPSFLFSPNTPNIEYKVIPACDCGIQPQIIISRVVGGIMRRWNFNAAIEESNMGLLCSGMDALFDIPRGHYKRIIAPDHSYINIFPTDNTNTETNHTVRDASNTPNPLEARWNHAPIVAPDAENDPHGHEVISTNDIFAIVEN</sequence>
<evidence type="ECO:0000313" key="1">
    <source>
        <dbReference type="EMBL" id="QHS98592.1"/>
    </source>
</evidence>
<organism evidence="1">
    <name type="scientific">viral metagenome</name>
    <dbReference type="NCBI Taxonomy" id="1070528"/>
    <lineage>
        <taxon>unclassified sequences</taxon>
        <taxon>metagenomes</taxon>
        <taxon>organismal metagenomes</taxon>
    </lineage>
</organism>
<protein>
    <submittedName>
        <fullName evidence="1">Uncharacterized protein</fullName>
    </submittedName>
</protein>
<dbReference type="EMBL" id="MN739319">
    <property type="protein sequence ID" value="QHS98592.1"/>
    <property type="molecule type" value="Genomic_DNA"/>
</dbReference>
<proteinExistence type="predicted"/>